<dbReference type="CDD" id="cd18793">
    <property type="entry name" value="SF2_C_SNF"/>
    <property type="match status" value="1"/>
</dbReference>
<dbReference type="Proteomes" id="UP001497522">
    <property type="component" value="Chromosome 11"/>
</dbReference>
<dbReference type="InterPro" id="IPR027417">
    <property type="entry name" value="P-loop_NTPase"/>
</dbReference>
<evidence type="ECO:0000259" key="8">
    <source>
        <dbReference type="PROSITE" id="PS51467"/>
    </source>
</evidence>
<evidence type="ECO:0000256" key="3">
    <source>
        <dbReference type="ARBA" id="ARBA00022806"/>
    </source>
</evidence>
<evidence type="ECO:0000256" key="4">
    <source>
        <dbReference type="ARBA" id="ARBA00022840"/>
    </source>
</evidence>
<evidence type="ECO:0000256" key="5">
    <source>
        <dbReference type="SAM" id="MobiDB-lite"/>
    </source>
</evidence>
<dbReference type="InterPro" id="IPR014001">
    <property type="entry name" value="Helicase_ATP-bd"/>
</dbReference>
<protein>
    <recommendedName>
        <fullName evidence="11">SWI/SNF-related matrix-associated actin-dependent regulator of chromatin subfamily A-like protein 1</fullName>
    </recommendedName>
</protein>
<feature type="compositionally biased region" description="Low complexity" evidence="5">
    <location>
        <begin position="36"/>
        <end position="49"/>
    </location>
</feature>
<feature type="region of interest" description="Disordered" evidence="5">
    <location>
        <begin position="714"/>
        <end position="789"/>
    </location>
</feature>
<dbReference type="Pfam" id="PF00176">
    <property type="entry name" value="SNF2-rel_dom"/>
    <property type="match status" value="1"/>
</dbReference>
<dbReference type="SMART" id="SM00490">
    <property type="entry name" value="HELICc"/>
    <property type="match status" value="1"/>
</dbReference>
<dbReference type="InterPro" id="IPR001650">
    <property type="entry name" value="Helicase_C-like"/>
</dbReference>
<keyword evidence="1" id="KW-0547">Nucleotide-binding</keyword>
<evidence type="ECO:0000313" key="10">
    <source>
        <dbReference type="Proteomes" id="UP001497522"/>
    </source>
</evidence>
<evidence type="ECO:0000256" key="2">
    <source>
        <dbReference type="ARBA" id="ARBA00022801"/>
    </source>
</evidence>
<feature type="domain" description="Helicase C-terminal" evidence="7">
    <location>
        <begin position="506"/>
        <end position="658"/>
    </location>
</feature>
<keyword evidence="3" id="KW-0347">Helicase</keyword>
<feature type="compositionally biased region" description="Polar residues" evidence="5">
    <location>
        <begin position="730"/>
        <end position="747"/>
    </location>
</feature>
<dbReference type="SMART" id="SM00487">
    <property type="entry name" value="DEXDc"/>
    <property type="match status" value="1"/>
</dbReference>
<evidence type="ECO:0008006" key="11">
    <source>
        <dbReference type="Google" id="ProtNLM"/>
    </source>
</evidence>
<name>A0ABP1ACF2_9BRYO</name>
<sequence>MEADCWGLSMEEMDSLELHAIKQLAERRSNNTGVPSSSSSSTSASSCAALKKQHFQQPSPSKSSGNVPTSLHVKLFKEQADQFVASQPSPSQTLQQSSLHPVNLPKFSVKLSLQSSGLIAAKCEYNTQLVAALRSIPKADWHPKERLWLFPVASLAEAETCLSSVKELTVTVEGLEPLVRRGVEATATAPDLEGLYSRMPKELESQLLPFQREGVRFALKRGGRVLIADEMGLGKTLQAIAVVSCLETEWPVLVVVPSSLRLQWAASLQQWLHVRPVDITVVMSQSCGSNREGFNLVQSAGKQPVRLDGLFNIVSYDLVTKLSQAIGEASFKIIIADESHYLKNGLAKRTNACVPLLQKAKYAILLTGTPALSRPIELFKQLEALQPVTYKSLHEYGNRYCIGGNFGVYQGSSNLQELHGLVKATVMIRRLKRDVLSQLPQKRRQQVFIALDDKGIKQMRALFHELESIRRAIKATSEDEFERLKYSEKQLVNKIYTDSAVAKLPAVQDYLTTLLEADCKFLIFAHHQTMLDGIEEVLMKKKVGHIRIDGGTPQSARQALVTRFQETDSVRAAVLGIRAAGVGLTLTAASTVVFAEMSWTPGDLIQAEDRVHRIGQASSVNVYYLHAHDTIDDIIWDTVQSKLESLGQVLDGREDALHVSAPPQTHQQLSQGQATLDTFLCSGPPASSQPLYRSSEEFQNLGCCTSEGNQALAAPESGAQHIGSPARPLTNLSTTNGSSPQGRQVQIRSIDCKDSSGVQIEDPGNMYESKGSPSSSAAYTRDEKRRKLF</sequence>
<evidence type="ECO:0000256" key="1">
    <source>
        <dbReference type="ARBA" id="ARBA00022741"/>
    </source>
</evidence>
<keyword evidence="2" id="KW-0378">Hydrolase</keyword>
<feature type="compositionally biased region" description="Polar residues" evidence="5">
    <location>
        <begin position="55"/>
        <end position="68"/>
    </location>
</feature>
<feature type="region of interest" description="Disordered" evidence="5">
    <location>
        <begin position="27"/>
        <end position="68"/>
    </location>
</feature>
<dbReference type="EMBL" id="OZ023712">
    <property type="protein sequence ID" value="CAK9860221.1"/>
    <property type="molecule type" value="Genomic_DNA"/>
</dbReference>
<dbReference type="CDD" id="cd18010">
    <property type="entry name" value="DEXHc_HARP_SMARCAL1"/>
    <property type="match status" value="1"/>
</dbReference>
<keyword evidence="4" id="KW-0067">ATP-binding</keyword>
<evidence type="ECO:0000259" key="7">
    <source>
        <dbReference type="PROSITE" id="PS51194"/>
    </source>
</evidence>
<dbReference type="SUPFAM" id="SSF52540">
    <property type="entry name" value="P-loop containing nucleoside triphosphate hydrolases"/>
    <property type="match status" value="2"/>
</dbReference>
<dbReference type="Gene3D" id="3.40.50.10810">
    <property type="entry name" value="Tandem AAA-ATPase domain"/>
    <property type="match status" value="1"/>
</dbReference>
<feature type="compositionally biased region" description="Basic and acidic residues" evidence="5">
    <location>
        <begin position="780"/>
        <end position="789"/>
    </location>
</feature>
<feature type="domain" description="HARP" evidence="8">
    <location>
        <begin position="100"/>
        <end position="177"/>
    </location>
</feature>
<dbReference type="InterPro" id="IPR049730">
    <property type="entry name" value="SNF2/RAD54-like_C"/>
</dbReference>
<organism evidence="9 10">
    <name type="scientific">Sphagnum jensenii</name>
    <dbReference type="NCBI Taxonomy" id="128206"/>
    <lineage>
        <taxon>Eukaryota</taxon>
        <taxon>Viridiplantae</taxon>
        <taxon>Streptophyta</taxon>
        <taxon>Embryophyta</taxon>
        <taxon>Bryophyta</taxon>
        <taxon>Sphagnophytina</taxon>
        <taxon>Sphagnopsida</taxon>
        <taxon>Sphagnales</taxon>
        <taxon>Sphagnaceae</taxon>
        <taxon>Sphagnum</taxon>
    </lineage>
</organism>
<dbReference type="PROSITE" id="PS51192">
    <property type="entry name" value="HELICASE_ATP_BIND_1"/>
    <property type="match status" value="1"/>
</dbReference>
<evidence type="ECO:0000313" key="9">
    <source>
        <dbReference type="EMBL" id="CAK9860221.1"/>
    </source>
</evidence>
<proteinExistence type="predicted"/>
<dbReference type="InterPro" id="IPR038718">
    <property type="entry name" value="SNF2-like_sf"/>
</dbReference>
<dbReference type="Pfam" id="PF00271">
    <property type="entry name" value="Helicase_C"/>
    <property type="match status" value="1"/>
</dbReference>
<dbReference type="Gene3D" id="3.40.50.300">
    <property type="entry name" value="P-loop containing nucleotide triphosphate hydrolases"/>
    <property type="match status" value="1"/>
</dbReference>
<feature type="domain" description="Helicase ATP-binding" evidence="6">
    <location>
        <begin position="216"/>
        <end position="388"/>
    </location>
</feature>
<dbReference type="InterPro" id="IPR000330">
    <property type="entry name" value="SNF2_N"/>
</dbReference>
<dbReference type="PROSITE" id="PS51194">
    <property type="entry name" value="HELICASE_CTER"/>
    <property type="match status" value="1"/>
</dbReference>
<gene>
    <name evidence="9" type="ORF">CSSPJE1EN2_LOCUS3216</name>
</gene>
<dbReference type="PANTHER" id="PTHR45766:SF3">
    <property type="entry name" value="DNA ANNEALING HELICASE AND ENDONUCLEASE ZRANB3"/>
    <property type="match status" value="1"/>
</dbReference>
<accession>A0ABP1ACF2</accession>
<dbReference type="PANTHER" id="PTHR45766">
    <property type="entry name" value="DNA ANNEALING HELICASE AND ENDONUCLEASE ZRANB3 FAMILY MEMBER"/>
    <property type="match status" value="1"/>
</dbReference>
<dbReference type="InterPro" id="IPR010003">
    <property type="entry name" value="HARP_dom"/>
</dbReference>
<keyword evidence="10" id="KW-1185">Reference proteome</keyword>
<dbReference type="PROSITE" id="PS51467">
    <property type="entry name" value="HARP"/>
    <property type="match status" value="1"/>
</dbReference>
<evidence type="ECO:0000259" key="6">
    <source>
        <dbReference type="PROSITE" id="PS51192"/>
    </source>
</evidence>
<reference evidence="9" key="1">
    <citation type="submission" date="2024-03" db="EMBL/GenBank/DDBJ databases">
        <authorList>
            <consortium name="ELIXIR-Norway"/>
            <consortium name="Elixir Norway"/>
        </authorList>
    </citation>
    <scope>NUCLEOTIDE SEQUENCE</scope>
</reference>